<sequence>MEAIIAKPDLSKLLDKFKNKWVALSPDYKSVLSSGDTLEMTANKLKKTDREKVIFHRVLPSGFAPFSDEV</sequence>
<name>A0A1G2KTG6_9BACT</name>
<dbReference type="Proteomes" id="UP000178510">
    <property type="component" value="Unassembled WGS sequence"/>
</dbReference>
<dbReference type="AlphaFoldDB" id="A0A1G2KTG6"/>
<reference evidence="1 2" key="1">
    <citation type="journal article" date="2016" name="Nat. Commun.">
        <title>Thousands of microbial genomes shed light on interconnected biogeochemical processes in an aquifer system.</title>
        <authorList>
            <person name="Anantharaman K."/>
            <person name="Brown C.T."/>
            <person name="Hug L.A."/>
            <person name="Sharon I."/>
            <person name="Castelle C.J."/>
            <person name="Probst A.J."/>
            <person name="Thomas B.C."/>
            <person name="Singh A."/>
            <person name="Wilkins M.J."/>
            <person name="Karaoz U."/>
            <person name="Brodie E.L."/>
            <person name="Williams K.H."/>
            <person name="Hubbard S.S."/>
            <person name="Banfield J.F."/>
        </authorList>
    </citation>
    <scope>NUCLEOTIDE SEQUENCE [LARGE SCALE GENOMIC DNA]</scope>
</reference>
<accession>A0A1G2KTG6</accession>
<organism evidence="1 2">
    <name type="scientific">Candidatus Sungbacteria bacterium RIFCSPHIGHO2_02_FULL_52_23</name>
    <dbReference type="NCBI Taxonomy" id="1802274"/>
    <lineage>
        <taxon>Bacteria</taxon>
        <taxon>Candidatus Sungiibacteriota</taxon>
    </lineage>
</organism>
<proteinExistence type="predicted"/>
<protein>
    <submittedName>
        <fullName evidence="1">Uncharacterized protein</fullName>
    </submittedName>
</protein>
<comment type="caution">
    <text evidence="1">The sequence shown here is derived from an EMBL/GenBank/DDBJ whole genome shotgun (WGS) entry which is preliminary data.</text>
</comment>
<evidence type="ECO:0000313" key="1">
    <source>
        <dbReference type="EMBL" id="OHA02633.1"/>
    </source>
</evidence>
<gene>
    <name evidence="1" type="ORF">A3J58_02790</name>
</gene>
<evidence type="ECO:0000313" key="2">
    <source>
        <dbReference type="Proteomes" id="UP000178510"/>
    </source>
</evidence>
<dbReference type="EMBL" id="MHQM01000040">
    <property type="protein sequence ID" value="OHA02633.1"/>
    <property type="molecule type" value="Genomic_DNA"/>
</dbReference>